<evidence type="ECO:0000313" key="3">
    <source>
        <dbReference type="Proteomes" id="UP000794436"/>
    </source>
</evidence>
<sequence length="300" mass="33966">MKFPLTRRPFAPLQPTAAELAELDRIANHMPQETVDEYEQFVHVQNRKVDTSMWKHAKTRENMSVYKATNRHSTYPAQPRQRDLTYTATQLTGGIPMIAVGSIVGNLADLMYTATAFNDGDMKIRTSYILDEVVDWQLLCTLKEGTTEDPFRRHSIKWMVKEAPGLASTIVRYRDMVFLDCIGQLQLPSGERVGYVIYRTIDIPECPEIKGIVRADVSACYLLRPQGPNSMEVYMRSQIDAKGNSPDAVTAVSAANALIAIWRMSWGGQNKKLGWMLEQASSQETQLCWERVQRVTAQCV</sequence>
<gene>
    <name evidence="2" type="ORF">Poli38472_002016</name>
</gene>
<accession>A0A8K1CW97</accession>
<dbReference type="Gene3D" id="3.30.530.20">
    <property type="match status" value="1"/>
</dbReference>
<dbReference type="PANTHER" id="PTHR13510">
    <property type="entry name" value="FYVE-FINGER-CONTAINING RAB5 EFFECTOR PROTEIN RABENOSYN-5-RELATED"/>
    <property type="match status" value="1"/>
</dbReference>
<reference evidence="2" key="1">
    <citation type="submission" date="2019-03" db="EMBL/GenBank/DDBJ databases">
        <title>Long read genome sequence of the mycoparasitic Pythium oligandrum ATCC 38472 isolated from sugarbeet rhizosphere.</title>
        <authorList>
            <person name="Gaulin E."/>
        </authorList>
    </citation>
    <scope>NUCLEOTIDE SEQUENCE</scope>
    <source>
        <strain evidence="2">ATCC 38472_TT</strain>
    </source>
</reference>
<protein>
    <recommendedName>
        <fullName evidence="1">START domain-containing protein</fullName>
    </recommendedName>
</protein>
<name>A0A8K1CW97_PYTOL</name>
<proteinExistence type="predicted"/>
<dbReference type="OrthoDB" id="161167at2759"/>
<dbReference type="EMBL" id="SPLM01000001">
    <property type="protein sequence ID" value="TMW69860.1"/>
    <property type="molecule type" value="Genomic_DNA"/>
</dbReference>
<dbReference type="AlphaFoldDB" id="A0A8K1CW97"/>
<feature type="domain" description="START" evidence="1">
    <location>
        <begin position="165"/>
        <end position="263"/>
    </location>
</feature>
<dbReference type="SUPFAM" id="SSF55961">
    <property type="entry name" value="Bet v1-like"/>
    <property type="match status" value="1"/>
</dbReference>
<dbReference type="InterPro" id="IPR052727">
    <property type="entry name" value="Rab4/Rab5_effector"/>
</dbReference>
<dbReference type="InterPro" id="IPR023393">
    <property type="entry name" value="START-like_dom_sf"/>
</dbReference>
<dbReference type="Proteomes" id="UP000794436">
    <property type="component" value="Unassembled WGS sequence"/>
</dbReference>
<dbReference type="Pfam" id="PF01852">
    <property type="entry name" value="START"/>
    <property type="match status" value="1"/>
</dbReference>
<dbReference type="GO" id="GO:0008289">
    <property type="term" value="F:lipid binding"/>
    <property type="evidence" value="ECO:0007669"/>
    <property type="project" value="InterPro"/>
</dbReference>
<dbReference type="InterPro" id="IPR002913">
    <property type="entry name" value="START_lipid-bd_dom"/>
</dbReference>
<organism evidence="2 3">
    <name type="scientific">Pythium oligandrum</name>
    <name type="common">Mycoparasitic fungus</name>
    <dbReference type="NCBI Taxonomy" id="41045"/>
    <lineage>
        <taxon>Eukaryota</taxon>
        <taxon>Sar</taxon>
        <taxon>Stramenopiles</taxon>
        <taxon>Oomycota</taxon>
        <taxon>Peronosporomycetes</taxon>
        <taxon>Pythiales</taxon>
        <taxon>Pythiaceae</taxon>
        <taxon>Pythium</taxon>
    </lineage>
</organism>
<dbReference type="PANTHER" id="PTHR13510:SF44">
    <property type="entry name" value="RABENOSYN-5"/>
    <property type="match status" value="1"/>
</dbReference>
<evidence type="ECO:0000313" key="2">
    <source>
        <dbReference type="EMBL" id="TMW69860.1"/>
    </source>
</evidence>
<comment type="caution">
    <text evidence="2">The sequence shown here is derived from an EMBL/GenBank/DDBJ whole genome shotgun (WGS) entry which is preliminary data.</text>
</comment>
<keyword evidence="3" id="KW-1185">Reference proteome</keyword>
<evidence type="ECO:0000259" key="1">
    <source>
        <dbReference type="Pfam" id="PF01852"/>
    </source>
</evidence>